<dbReference type="GO" id="GO:0016491">
    <property type="term" value="F:oxidoreductase activity"/>
    <property type="evidence" value="ECO:0007669"/>
    <property type="project" value="UniProtKB-KW"/>
</dbReference>
<dbReference type="Gene3D" id="3.20.20.100">
    <property type="entry name" value="NADP-dependent oxidoreductase domain"/>
    <property type="match status" value="1"/>
</dbReference>
<keyword evidence="1" id="KW-0560">Oxidoreductase</keyword>
<dbReference type="InterPro" id="IPR050523">
    <property type="entry name" value="AKR_Detox_Biosynth"/>
</dbReference>
<dbReference type="PANTHER" id="PTHR43364:SF4">
    <property type="entry name" value="NAD(P)-LINKED OXIDOREDUCTASE SUPERFAMILY PROTEIN"/>
    <property type="match status" value="1"/>
</dbReference>
<reference evidence="3 4" key="1">
    <citation type="submission" date="2018-06" db="EMBL/GenBank/DDBJ databases">
        <title>Three novel Pseudomonas species isolated from symptomatic oak.</title>
        <authorList>
            <person name="Bueno-Gonzalez V."/>
            <person name="Brady C."/>
        </authorList>
    </citation>
    <scope>NUCLEOTIDE SEQUENCE [LARGE SCALE GENOMIC DNA]</scope>
    <source>
        <strain evidence="3 4">P17C</strain>
    </source>
</reference>
<evidence type="ECO:0000313" key="3">
    <source>
        <dbReference type="EMBL" id="TBU98357.1"/>
    </source>
</evidence>
<dbReference type="InterPro" id="IPR020471">
    <property type="entry name" value="AKR"/>
</dbReference>
<dbReference type="InterPro" id="IPR023210">
    <property type="entry name" value="NADP_OxRdtase_dom"/>
</dbReference>
<accession>A0A4V2KDB4</accession>
<organism evidence="3 4">
    <name type="scientific">Stutzerimonas kirkiae</name>
    <dbReference type="NCBI Taxonomy" id="2211392"/>
    <lineage>
        <taxon>Bacteria</taxon>
        <taxon>Pseudomonadati</taxon>
        <taxon>Pseudomonadota</taxon>
        <taxon>Gammaproteobacteria</taxon>
        <taxon>Pseudomonadales</taxon>
        <taxon>Pseudomonadaceae</taxon>
        <taxon>Stutzerimonas</taxon>
    </lineage>
</organism>
<proteinExistence type="predicted"/>
<dbReference type="PANTHER" id="PTHR43364">
    <property type="entry name" value="NADH-SPECIFIC METHYLGLYOXAL REDUCTASE-RELATED"/>
    <property type="match status" value="1"/>
</dbReference>
<dbReference type="RefSeq" id="WP_131184707.1">
    <property type="nucleotide sequence ID" value="NZ_QJUO01000016.1"/>
</dbReference>
<evidence type="ECO:0000313" key="4">
    <source>
        <dbReference type="Proteomes" id="UP000292639"/>
    </source>
</evidence>
<feature type="domain" description="NADP-dependent oxidoreductase" evidence="2">
    <location>
        <begin position="15"/>
        <end position="318"/>
    </location>
</feature>
<dbReference type="GO" id="GO:0005829">
    <property type="term" value="C:cytosol"/>
    <property type="evidence" value="ECO:0007669"/>
    <property type="project" value="TreeGrafter"/>
</dbReference>
<dbReference type="Pfam" id="PF00248">
    <property type="entry name" value="Aldo_ket_red"/>
    <property type="match status" value="1"/>
</dbReference>
<keyword evidence="4" id="KW-1185">Reference proteome</keyword>
<sequence>MRYIKLGKTGLDVSPIAIGAMTYGEPERGHPVWSLGEAESRPLIKHALEAGINFFDTANMYSQGSSEEILGRALKDFANRDDIVIATKVRHPMRPGPNGKGLSRKAILTEIDHSLRRLGTDYVDLYQIHRLDNSTPLEETLEALHDVVKAGKARYIGASSMHAWEFSKALHLQKANGWTRFVSMQDHYNLLAREEEREMLPLCADEGVGTVVWSPLARGRLARPWQDAKATARSGNDGFADMLYTGLTAGSDRAIVDAVGTIAQARGVSRAQIALAWLRRNPVVAAPLVGASTASQIDDAVASLEIALTDEEVHALEAPYTPRHDFQGISDDKELNRIMARLPGFQPAAAEAAPQSVARAPAA</sequence>
<comment type="caution">
    <text evidence="3">The sequence shown here is derived from an EMBL/GenBank/DDBJ whole genome shotgun (WGS) entry which is preliminary data.</text>
</comment>
<evidence type="ECO:0000259" key="2">
    <source>
        <dbReference type="Pfam" id="PF00248"/>
    </source>
</evidence>
<dbReference type="SUPFAM" id="SSF51430">
    <property type="entry name" value="NAD(P)-linked oxidoreductase"/>
    <property type="match status" value="1"/>
</dbReference>
<dbReference type="FunFam" id="3.20.20.100:FF:000004">
    <property type="entry name" value="Oxidoreductase, aldo/keto reductase"/>
    <property type="match status" value="1"/>
</dbReference>
<evidence type="ECO:0000256" key="1">
    <source>
        <dbReference type="ARBA" id="ARBA00023002"/>
    </source>
</evidence>
<dbReference type="AlphaFoldDB" id="A0A4V2KDB4"/>
<name>A0A4V2KDB4_9GAMM</name>
<gene>
    <name evidence="3" type="ORF">DNJ96_06130</name>
</gene>
<dbReference type="EMBL" id="QJUP01000005">
    <property type="protein sequence ID" value="TBU98357.1"/>
    <property type="molecule type" value="Genomic_DNA"/>
</dbReference>
<dbReference type="Proteomes" id="UP000292639">
    <property type="component" value="Unassembled WGS sequence"/>
</dbReference>
<dbReference type="PRINTS" id="PR00069">
    <property type="entry name" value="ALDKETRDTASE"/>
</dbReference>
<protein>
    <submittedName>
        <fullName evidence="3">Alcohol dehydrogenase</fullName>
    </submittedName>
</protein>
<dbReference type="CDD" id="cd19079">
    <property type="entry name" value="AKR_EcYajO-like"/>
    <property type="match status" value="1"/>
</dbReference>
<dbReference type="InterPro" id="IPR036812">
    <property type="entry name" value="NAD(P)_OxRdtase_dom_sf"/>
</dbReference>